<comment type="caution">
    <text evidence="1">The sequence shown here is derived from an EMBL/GenBank/DDBJ whole genome shotgun (WGS) entry which is preliminary data.</text>
</comment>
<organism evidence="1 2">
    <name type="scientific">Parathalassolituus penaei</name>
    <dbReference type="NCBI Taxonomy" id="2997323"/>
    <lineage>
        <taxon>Bacteria</taxon>
        <taxon>Pseudomonadati</taxon>
        <taxon>Pseudomonadota</taxon>
        <taxon>Gammaproteobacteria</taxon>
        <taxon>Oceanospirillales</taxon>
        <taxon>Oceanospirillaceae</taxon>
        <taxon>Parathalassolituus</taxon>
    </lineage>
</organism>
<dbReference type="RefSeq" id="WP_283172281.1">
    <property type="nucleotide sequence ID" value="NZ_JAPNOA010000009.1"/>
</dbReference>
<evidence type="ECO:0000313" key="1">
    <source>
        <dbReference type="EMBL" id="MCY0964063.1"/>
    </source>
</evidence>
<dbReference type="AlphaFoldDB" id="A0A9X3EK26"/>
<dbReference type="EMBL" id="JAPNOA010000009">
    <property type="protein sequence ID" value="MCY0964063.1"/>
    <property type="molecule type" value="Genomic_DNA"/>
</dbReference>
<proteinExistence type="predicted"/>
<protein>
    <submittedName>
        <fullName evidence="1">Uncharacterized protein</fullName>
    </submittedName>
</protein>
<dbReference type="Gene3D" id="3.30.420.150">
    <property type="entry name" value="Exopolyphosphatase. Domain 2"/>
    <property type="match status" value="1"/>
</dbReference>
<keyword evidence="2" id="KW-1185">Reference proteome</keyword>
<dbReference type="Proteomes" id="UP001150830">
    <property type="component" value="Unassembled WGS sequence"/>
</dbReference>
<name>A0A9X3EK26_9GAMM</name>
<evidence type="ECO:0000313" key="2">
    <source>
        <dbReference type="Proteomes" id="UP001150830"/>
    </source>
</evidence>
<reference evidence="1" key="1">
    <citation type="submission" date="2022-11" db="EMBL/GenBank/DDBJ databases">
        <title>Parathalassolutuus dongxingensis gen. nov., sp. nov., a novel member of family Oceanospirillaceae isolated from a coastal shrimp pond in Guangxi, China.</title>
        <authorList>
            <person name="Chen H."/>
        </authorList>
    </citation>
    <scope>NUCLEOTIDE SEQUENCE</scope>
    <source>
        <strain evidence="1">G-43</strain>
    </source>
</reference>
<gene>
    <name evidence="1" type="ORF">OUO13_02585</name>
</gene>
<sequence>MPLPVDTPVSSSVQPSLLPVFLTIDQTTSLFHLEADGLSISLPVGYELVASRYFRHTPPNYDDIEYAINYIEDEIEKVVKRIPALNAELVTEVGFIRRIALLCGCPDEPQIRLGRDTLERLFGRYAEIAVGRPPRADETDVSPTFYAQLLIFREFMHHLKFEQIVINRSAVAD</sequence>
<accession>A0A9X3EK26</accession>